<evidence type="ECO:0000256" key="5">
    <source>
        <dbReference type="ARBA" id="ARBA00022723"/>
    </source>
</evidence>
<evidence type="ECO:0000256" key="4">
    <source>
        <dbReference type="ARBA" id="ARBA00022670"/>
    </source>
</evidence>
<dbReference type="FunFam" id="1.10.390.10:FF:000013">
    <property type="entry name" value="Aminopeptidase N"/>
    <property type="match status" value="1"/>
</dbReference>
<dbReference type="GO" id="GO:0043171">
    <property type="term" value="P:peptide catabolic process"/>
    <property type="evidence" value="ECO:0007669"/>
    <property type="project" value="TreeGrafter"/>
</dbReference>
<evidence type="ECO:0000256" key="2">
    <source>
        <dbReference type="ARBA" id="ARBA00010136"/>
    </source>
</evidence>
<evidence type="ECO:0000256" key="6">
    <source>
        <dbReference type="ARBA" id="ARBA00022801"/>
    </source>
</evidence>
<feature type="domain" description="Aminopeptidase N-like N-terminal" evidence="16">
    <location>
        <begin position="54"/>
        <end position="231"/>
    </location>
</feature>
<organism evidence="17 18">
    <name type="scientific">Kangiella koreensis (strain DSM 16069 / JCM 12317 / KCTC 12182 / SW-125)</name>
    <dbReference type="NCBI Taxonomy" id="523791"/>
    <lineage>
        <taxon>Bacteria</taxon>
        <taxon>Pseudomonadati</taxon>
        <taxon>Pseudomonadota</taxon>
        <taxon>Gammaproteobacteria</taxon>
        <taxon>Kangiellales</taxon>
        <taxon>Kangiellaceae</taxon>
        <taxon>Kangiella</taxon>
    </lineage>
</organism>
<dbReference type="GO" id="GO:0008270">
    <property type="term" value="F:zinc ion binding"/>
    <property type="evidence" value="ECO:0007669"/>
    <property type="project" value="UniProtKB-UniRule"/>
</dbReference>
<evidence type="ECO:0000256" key="7">
    <source>
        <dbReference type="ARBA" id="ARBA00022833"/>
    </source>
</evidence>
<dbReference type="EMBL" id="CP001707">
    <property type="protein sequence ID" value="ACV27611.1"/>
    <property type="molecule type" value="Genomic_DNA"/>
</dbReference>
<dbReference type="KEGG" id="kko:Kkor_2201"/>
<dbReference type="SUPFAM" id="SSF55486">
    <property type="entry name" value="Metalloproteases ('zincins'), catalytic domain"/>
    <property type="match status" value="1"/>
</dbReference>
<evidence type="ECO:0000256" key="11">
    <source>
        <dbReference type="PIRSR" id="PIRSR634016-4"/>
    </source>
</evidence>
<dbReference type="InterPro" id="IPR050344">
    <property type="entry name" value="Peptidase_M1_aminopeptidases"/>
</dbReference>
<gene>
    <name evidence="17" type="ordered locus">Kkor_2201</name>
</gene>
<dbReference type="SUPFAM" id="SSF63737">
    <property type="entry name" value="Leukotriene A4 hydrolase N-terminal domain"/>
    <property type="match status" value="1"/>
</dbReference>
<evidence type="ECO:0000256" key="13">
    <source>
        <dbReference type="SAM" id="SignalP"/>
    </source>
</evidence>
<evidence type="ECO:0000259" key="14">
    <source>
        <dbReference type="Pfam" id="PF01433"/>
    </source>
</evidence>
<keyword evidence="13" id="KW-0732">Signal</keyword>
<evidence type="ECO:0000259" key="15">
    <source>
        <dbReference type="Pfam" id="PF11838"/>
    </source>
</evidence>
<dbReference type="Gene3D" id="2.60.40.1730">
    <property type="entry name" value="tricorn interacting facor f3 domain"/>
    <property type="match status" value="1"/>
</dbReference>
<keyword evidence="6 12" id="KW-0378">Hydrolase</keyword>
<evidence type="ECO:0000256" key="12">
    <source>
        <dbReference type="RuleBase" id="RU364040"/>
    </source>
</evidence>
<dbReference type="RefSeq" id="WP_015781216.1">
    <property type="nucleotide sequence ID" value="NC_013166.1"/>
</dbReference>
<dbReference type="GO" id="GO:0005615">
    <property type="term" value="C:extracellular space"/>
    <property type="evidence" value="ECO:0007669"/>
    <property type="project" value="TreeGrafter"/>
</dbReference>
<dbReference type="InterPro" id="IPR045357">
    <property type="entry name" value="Aminopeptidase_N-like_N"/>
</dbReference>
<dbReference type="AlphaFoldDB" id="C7R7S8"/>
<dbReference type="Gene3D" id="2.60.40.1910">
    <property type="match status" value="1"/>
</dbReference>
<comment type="cofactor">
    <cofactor evidence="10 12">
        <name>Zn(2+)</name>
        <dbReference type="ChEBI" id="CHEBI:29105"/>
    </cofactor>
    <text evidence="10 12">Binds 1 zinc ion per subunit.</text>
</comment>
<dbReference type="GO" id="GO:0016020">
    <property type="term" value="C:membrane"/>
    <property type="evidence" value="ECO:0007669"/>
    <property type="project" value="TreeGrafter"/>
</dbReference>
<proteinExistence type="inferred from homology"/>
<dbReference type="GO" id="GO:0016285">
    <property type="term" value="F:alanyl aminopeptidase activity"/>
    <property type="evidence" value="ECO:0007669"/>
    <property type="project" value="UniProtKB-EC"/>
</dbReference>
<dbReference type="OrthoDB" id="100605at2"/>
<keyword evidence="4 12" id="KW-0645">Protease</keyword>
<dbReference type="InterPro" id="IPR034016">
    <property type="entry name" value="M1_APN-typ"/>
</dbReference>
<dbReference type="Pfam" id="PF11838">
    <property type="entry name" value="ERAP1_C"/>
    <property type="match status" value="1"/>
</dbReference>
<evidence type="ECO:0000313" key="17">
    <source>
        <dbReference type="EMBL" id="ACV27611.1"/>
    </source>
</evidence>
<evidence type="ECO:0000256" key="9">
    <source>
        <dbReference type="PIRSR" id="PIRSR634016-1"/>
    </source>
</evidence>
<dbReference type="InParanoid" id="C7R7S8"/>
<evidence type="ECO:0000256" key="1">
    <source>
        <dbReference type="ARBA" id="ARBA00000098"/>
    </source>
</evidence>
<dbReference type="Gene3D" id="1.25.50.20">
    <property type="match status" value="1"/>
</dbReference>
<dbReference type="GO" id="GO:0070006">
    <property type="term" value="F:metalloaminopeptidase activity"/>
    <property type="evidence" value="ECO:0007669"/>
    <property type="project" value="TreeGrafter"/>
</dbReference>
<dbReference type="InterPro" id="IPR014782">
    <property type="entry name" value="Peptidase_M1_dom"/>
</dbReference>
<feature type="site" description="Transition state stabilizer" evidence="11">
    <location>
        <position position="429"/>
    </location>
</feature>
<dbReference type="EC" id="3.4.11.-" evidence="12"/>
<comment type="similarity">
    <text evidence="2 12">Belongs to the peptidase M1 family.</text>
</comment>
<dbReference type="Pfam" id="PF17900">
    <property type="entry name" value="Peptidase_M1_N"/>
    <property type="match status" value="1"/>
</dbReference>
<dbReference type="Gene3D" id="1.10.390.10">
    <property type="entry name" value="Neutral Protease Domain 2"/>
    <property type="match status" value="1"/>
</dbReference>
<feature type="chain" id="PRO_5002983517" description="Aminopeptidase" evidence="13">
    <location>
        <begin position="27"/>
        <end position="913"/>
    </location>
</feature>
<feature type="domain" description="ERAP1-like C-terminal" evidence="15">
    <location>
        <begin position="573"/>
        <end position="893"/>
    </location>
</feature>
<protein>
    <recommendedName>
        <fullName evidence="12">Aminopeptidase</fullName>
        <ecNumber evidence="12">3.4.11.-</ecNumber>
    </recommendedName>
</protein>
<dbReference type="CDD" id="cd09601">
    <property type="entry name" value="M1_APN-Q_like"/>
    <property type="match status" value="1"/>
</dbReference>
<dbReference type="STRING" id="523791.Kkor_2201"/>
<evidence type="ECO:0000313" key="18">
    <source>
        <dbReference type="Proteomes" id="UP000001231"/>
    </source>
</evidence>
<feature type="binding site" evidence="10">
    <location>
        <position position="344"/>
    </location>
    <ligand>
        <name>Zn(2+)</name>
        <dbReference type="ChEBI" id="CHEBI:29105"/>
        <note>catalytic</note>
    </ligand>
</feature>
<dbReference type="HOGENOM" id="CLU_003705_0_3_6"/>
<reference evidence="17 18" key="1">
    <citation type="journal article" date="2009" name="Stand. Genomic Sci.">
        <title>Complete genome sequence of Kangiella koreensis type strain (SW-125).</title>
        <authorList>
            <person name="Han C."/>
            <person name="Sikorski J."/>
            <person name="Lapidus A."/>
            <person name="Nolan M."/>
            <person name="Glavina Del Rio T."/>
            <person name="Tice H."/>
            <person name="Cheng J.F."/>
            <person name="Lucas S."/>
            <person name="Chen F."/>
            <person name="Copeland A."/>
            <person name="Ivanova N."/>
            <person name="Mavromatis K."/>
            <person name="Ovchinnikova G."/>
            <person name="Pati A."/>
            <person name="Bruce D."/>
            <person name="Goodwin L."/>
            <person name="Pitluck S."/>
            <person name="Chen A."/>
            <person name="Palaniappan K."/>
            <person name="Land M."/>
            <person name="Hauser L."/>
            <person name="Chang Y.J."/>
            <person name="Jeffries C.D."/>
            <person name="Chain P."/>
            <person name="Saunders E."/>
            <person name="Brettin T."/>
            <person name="Goker M."/>
            <person name="Tindall B.J."/>
            <person name="Bristow J."/>
            <person name="Eisen J.A."/>
            <person name="Markowitz V."/>
            <person name="Hugenholtz P."/>
            <person name="Kyrpides N.C."/>
            <person name="Klenk H.P."/>
            <person name="Detter J.C."/>
        </authorList>
    </citation>
    <scope>NUCLEOTIDE SEQUENCE [LARGE SCALE GENOMIC DNA]</scope>
    <source>
        <strain evidence="18">DSM 16069 / KCTC 12182 / SW-125</strain>
    </source>
</reference>
<dbReference type="PRINTS" id="PR00756">
    <property type="entry name" value="ALADIPTASE"/>
</dbReference>
<dbReference type="InterPro" id="IPR042097">
    <property type="entry name" value="Aminopeptidase_N-like_N_sf"/>
</dbReference>
<dbReference type="eggNOG" id="COG0308">
    <property type="taxonomic scope" value="Bacteria"/>
</dbReference>
<feature type="signal peptide" evidence="13">
    <location>
        <begin position="1"/>
        <end position="26"/>
    </location>
</feature>
<dbReference type="PANTHER" id="PTHR11533">
    <property type="entry name" value="PROTEASE M1 ZINC METALLOPROTEASE"/>
    <property type="match status" value="1"/>
</dbReference>
<dbReference type="Proteomes" id="UP000001231">
    <property type="component" value="Chromosome"/>
</dbReference>
<evidence type="ECO:0000256" key="3">
    <source>
        <dbReference type="ARBA" id="ARBA00022438"/>
    </source>
</evidence>
<evidence type="ECO:0000256" key="10">
    <source>
        <dbReference type="PIRSR" id="PIRSR634016-3"/>
    </source>
</evidence>
<dbReference type="InterPro" id="IPR001930">
    <property type="entry name" value="Peptidase_M1"/>
</dbReference>
<keyword evidence="7 10" id="KW-0862">Zinc</keyword>
<accession>C7R7S8</accession>
<keyword evidence="5 10" id="KW-0479">Metal-binding</keyword>
<dbReference type="GO" id="GO:0006508">
    <property type="term" value="P:proteolysis"/>
    <property type="evidence" value="ECO:0007669"/>
    <property type="project" value="UniProtKB-KW"/>
</dbReference>
<keyword evidence="18" id="KW-1185">Reference proteome</keyword>
<dbReference type="GO" id="GO:0042277">
    <property type="term" value="F:peptide binding"/>
    <property type="evidence" value="ECO:0007669"/>
    <property type="project" value="TreeGrafter"/>
</dbReference>
<feature type="active site" description="Proton acceptor" evidence="9">
    <location>
        <position position="345"/>
    </location>
</feature>
<dbReference type="PANTHER" id="PTHR11533:SF174">
    <property type="entry name" value="PUROMYCIN-SENSITIVE AMINOPEPTIDASE-RELATED"/>
    <property type="match status" value="1"/>
</dbReference>
<dbReference type="Pfam" id="PF01433">
    <property type="entry name" value="Peptidase_M1"/>
    <property type="match status" value="1"/>
</dbReference>
<sequence>MKTRYLITICLLMILSIYCLPQVVNANNQEQHFEPLKAYPEQPPLGRLPQSVRPTMYWLDLTIDPDKGSFNGIVRINLDIDVETQHIWLHGKDIKAQSIQLLLSDGSTVNGQYVQVDNTGVVKLTFEQAIFPGSAQLQINYETHFNNNLEGLYRINEAGINYVFTHFQPISARLAFPGFDEPAFKVPFNYTIKTRVQNKVFGNSRVTSETAVGDGWKEVRFAQTQPLPTYLVAFAIGDFDVVEWQDIPTTDIRHKTIPLRGIATKGKGDQLNYALENTKGVLINLEQYFEIPFPYEKLDIVAVPEMAFTAMENAGLITYREQLLLLDNNAPLQQKQAYLSTHAHEIAHQWFGNLVTLEWWDDLWLNEAFATWLSYVSNSQTYPEYQFDQMLLSRSLGIMTADSLMNARTIRHDINNNDEVQSAFTGITYIKGGGLLSMLEAFIGKENFRSGIKNYLKKHAFKNANADDFITALGEQSSIKSLTQIKQSFSSFLNQPGIPLLNLKFSCKDTLKPSISITQSRYLPLGSKGSTTQTWDVPACIKYSVNGHQKTLCDIIKQEQQVLVLPEEHCPSFIMPNSNGSGYYRFSLSKDGWQSLLKHSAQLSAEDMMSITNNLEGAINAGKLKFNELIEITPTIIDNNSAAISLQPIYLLSFVYNNIAENKQQKAKLAKLYRSLYGQRLKELGLVNKDTDSINAIQLRTQLISFLSNEGEDKAIRKFLLDMAIAYTGYMGDNKVHPEKADSNVIKTAIKVAVEDLGKPYAQHLRNLLEKAKEGSLRNQILSGLASIKDPEYAAEVRDLILTPSIRDNEIGLLIFDQLSSSETRAPMWKWFKENFEHIKSRTPPSYHADLVIVGQSFCSAPEKEEFISFFRPLVKGNAAAEHKFQRQVEVIELCISQVEFHQKYVDKYLKLQ</sequence>
<dbReference type="InterPro" id="IPR024571">
    <property type="entry name" value="ERAP1-like_C_dom"/>
</dbReference>
<dbReference type="GO" id="GO:0005737">
    <property type="term" value="C:cytoplasm"/>
    <property type="evidence" value="ECO:0007669"/>
    <property type="project" value="TreeGrafter"/>
</dbReference>
<evidence type="ECO:0000256" key="8">
    <source>
        <dbReference type="ARBA" id="ARBA00023049"/>
    </source>
</evidence>
<comment type="catalytic activity">
    <reaction evidence="1">
        <text>Release of an N-terminal amino acid, Xaa-|-Yaa- from a peptide, amide or arylamide. Xaa is preferably Ala, but may be most amino acids including Pro (slow action). When a terminal hydrophobic residue is followed by a prolyl residue, the two may be released as an intact Xaa-Pro dipeptide.</text>
        <dbReference type="EC" id="3.4.11.2"/>
    </reaction>
</comment>
<feature type="binding site" evidence="10">
    <location>
        <position position="367"/>
    </location>
    <ligand>
        <name>Zn(2+)</name>
        <dbReference type="ChEBI" id="CHEBI:29105"/>
        <note>catalytic</note>
    </ligand>
</feature>
<dbReference type="InterPro" id="IPR027268">
    <property type="entry name" value="Peptidase_M4/M1_CTD_sf"/>
</dbReference>
<evidence type="ECO:0000259" key="16">
    <source>
        <dbReference type="Pfam" id="PF17900"/>
    </source>
</evidence>
<name>C7R7S8_KANKD</name>
<feature type="binding site" evidence="10">
    <location>
        <position position="348"/>
    </location>
    <ligand>
        <name>Zn(2+)</name>
        <dbReference type="ChEBI" id="CHEBI:29105"/>
        <note>catalytic</note>
    </ligand>
</feature>
<feature type="domain" description="Peptidase M1 membrane alanine aminopeptidase" evidence="14">
    <location>
        <begin position="273"/>
        <end position="485"/>
    </location>
</feature>
<keyword evidence="3 12" id="KW-0031">Aminopeptidase</keyword>
<keyword evidence="8 12" id="KW-0482">Metalloprotease</keyword>